<dbReference type="InterPro" id="IPR020084">
    <property type="entry name" value="NUDIX_hydrolase_CS"/>
</dbReference>
<reference evidence="8 9" key="1">
    <citation type="journal article" date="2018" name="BMC Genomics">
        <title>Whole genome sequencing and function prediction of 133 gut anaerobes isolated from chicken caecum in pure cultures.</title>
        <authorList>
            <person name="Medvecky M."/>
            <person name="Cejkova D."/>
            <person name="Polansky O."/>
            <person name="Karasova D."/>
            <person name="Kubasova T."/>
            <person name="Cizek A."/>
            <person name="Rychlik I."/>
        </authorList>
    </citation>
    <scope>NUCLEOTIDE SEQUENCE [LARGE SCALE GENOMIC DNA]</scope>
    <source>
        <strain evidence="8 9">An13</strain>
    </source>
</reference>
<evidence type="ECO:0000256" key="1">
    <source>
        <dbReference type="ARBA" id="ARBA00001946"/>
    </source>
</evidence>
<comment type="caution">
    <text evidence="8">The sequence shown here is derived from an EMBL/GenBank/DDBJ whole genome shotgun (WGS) entry which is preliminary data.</text>
</comment>
<comment type="cofactor">
    <cofactor evidence="1">
        <name>Mg(2+)</name>
        <dbReference type="ChEBI" id="CHEBI:18420"/>
    </cofactor>
</comment>
<comment type="similarity">
    <text evidence="2 6">Belongs to the Nudix hydrolase family.</text>
</comment>
<evidence type="ECO:0000259" key="7">
    <source>
        <dbReference type="PROSITE" id="PS51462"/>
    </source>
</evidence>
<dbReference type="GO" id="GO:0005737">
    <property type="term" value="C:cytoplasm"/>
    <property type="evidence" value="ECO:0007669"/>
    <property type="project" value="TreeGrafter"/>
</dbReference>
<dbReference type="SUPFAM" id="SSF55811">
    <property type="entry name" value="Nudix"/>
    <property type="match status" value="1"/>
</dbReference>
<keyword evidence="4 6" id="KW-0378">Hydrolase</keyword>
<evidence type="ECO:0000313" key="9">
    <source>
        <dbReference type="Proteomes" id="UP000195305"/>
    </source>
</evidence>
<dbReference type="PROSITE" id="PS51462">
    <property type="entry name" value="NUDIX"/>
    <property type="match status" value="1"/>
</dbReference>
<dbReference type="RefSeq" id="WP_087358084.1">
    <property type="nucleotide sequence ID" value="NZ_NFLJ01000018.1"/>
</dbReference>
<dbReference type="PANTHER" id="PTHR43758:SF2">
    <property type="entry name" value="OXIDIZED PURINE NUCLEOSIDE TRIPHOSPHATE HYDROLASE"/>
    <property type="match status" value="1"/>
</dbReference>
<dbReference type="InterPro" id="IPR000086">
    <property type="entry name" value="NUDIX_hydrolase_dom"/>
</dbReference>
<dbReference type="Proteomes" id="UP000195305">
    <property type="component" value="Unassembled WGS sequence"/>
</dbReference>
<gene>
    <name evidence="8" type="ORF">B5E75_07235</name>
</gene>
<dbReference type="PRINTS" id="PR01402">
    <property type="entry name" value="MUTATORMUTX"/>
</dbReference>
<dbReference type="CDD" id="cd18886">
    <property type="entry name" value="NUDIX_MutT_Nudt1"/>
    <property type="match status" value="1"/>
</dbReference>
<evidence type="ECO:0000256" key="4">
    <source>
        <dbReference type="ARBA" id="ARBA00022801"/>
    </source>
</evidence>
<evidence type="ECO:0000256" key="2">
    <source>
        <dbReference type="ARBA" id="ARBA00005582"/>
    </source>
</evidence>
<organism evidence="8 9">
    <name type="scientific">Massilimicrobiota timonensis</name>
    <dbReference type="NCBI Taxonomy" id="1776392"/>
    <lineage>
        <taxon>Bacteria</taxon>
        <taxon>Bacillati</taxon>
        <taxon>Bacillota</taxon>
        <taxon>Erysipelotrichia</taxon>
        <taxon>Erysipelotrichales</taxon>
        <taxon>Erysipelotrichaceae</taxon>
        <taxon>Massilimicrobiota</taxon>
    </lineage>
</organism>
<dbReference type="InterPro" id="IPR003562">
    <property type="entry name" value="Mutator_MutX_prot"/>
</dbReference>
<dbReference type="OrthoDB" id="9804563at2"/>
<evidence type="ECO:0000256" key="3">
    <source>
        <dbReference type="ARBA" id="ARBA00022723"/>
    </source>
</evidence>
<name>A0A1Y4SZT1_9FIRM</name>
<evidence type="ECO:0000256" key="5">
    <source>
        <dbReference type="ARBA" id="ARBA00022842"/>
    </source>
</evidence>
<proteinExistence type="inferred from homology"/>
<dbReference type="EMBL" id="NFLJ01000018">
    <property type="protein sequence ID" value="OUQ34263.1"/>
    <property type="molecule type" value="Genomic_DNA"/>
</dbReference>
<dbReference type="InterPro" id="IPR020476">
    <property type="entry name" value="Nudix_hydrolase"/>
</dbReference>
<dbReference type="GO" id="GO:0006281">
    <property type="term" value="P:DNA repair"/>
    <property type="evidence" value="ECO:0007669"/>
    <property type="project" value="InterPro"/>
</dbReference>
<evidence type="ECO:0000256" key="6">
    <source>
        <dbReference type="RuleBase" id="RU003476"/>
    </source>
</evidence>
<sequence>MILTTMCYIQKGNQTLMLHRNKKENDINGGKWIGVGGKFEAGESVEECMKREIYEETGLTALKLQLHGFVVFPQLYHGQDEGMFVYTCSEFSGELHECDEGDLQWVDNEKIPHLPMWEGDYHFFEWIQDDRFHSAKIYYQNDHVIEYQESCY</sequence>
<keyword evidence="3" id="KW-0479">Metal-binding</keyword>
<feature type="domain" description="Nudix hydrolase" evidence="7">
    <location>
        <begin position="1"/>
        <end position="129"/>
    </location>
</feature>
<evidence type="ECO:0000313" key="8">
    <source>
        <dbReference type="EMBL" id="OUQ34263.1"/>
    </source>
</evidence>
<dbReference type="GO" id="GO:0008413">
    <property type="term" value="F:8-oxo-7,8-dihydroguanosine triphosphate pyrophosphatase activity"/>
    <property type="evidence" value="ECO:0007669"/>
    <property type="project" value="InterPro"/>
</dbReference>
<dbReference type="InterPro" id="IPR015797">
    <property type="entry name" value="NUDIX_hydrolase-like_dom_sf"/>
</dbReference>
<dbReference type="PROSITE" id="PS00893">
    <property type="entry name" value="NUDIX_BOX"/>
    <property type="match status" value="1"/>
</dbReference>
<dbReference type="PANTHER" id="PTHR43758">
    <property type="entry name" value="7,8-DIHYDRO-8-OXOGUANINE TRIPHOSPHATASE"/>
    <property type="match status" value="1"/>
</dbReference>
<dbReference type="AlphaFoldDB" id="A0A1Y4SZT1"/>
<dbReference type="PRINTS" id="PR00502">
    <property type="entry name" value="NUDIXFAMILY"/>
</dbReference>
<accession>A0A1Y4SZT1</accession>
<keyword evidence="5" id="KW-0460">Magnesium</keyword>
<protein>
    <submittedName>
        <fullName evidence="8">NUDIX hydrolase</fullName>
    </submittedName>
</protein>
<keyword evidence="9" id="KW-1185">Reference proteome</keyword>
<dbReference type="Pfam" id="PF00293">
    <property type="entry name" value="NUDIX"/>
    <property type="match status" value="1"/>
</dbReference>
<dbReference type="GO" id="GO:0046872">
    <property type="term" value="F:metal ion binding"/>
    <property type="evidence" value="ECO:0007669"/>
    <property type="project" value="UniProtKB-KW"/>
</dbReference>
<dbReference type="Gene3D" id="3.90.79.10">
    <property type="entry name" value="Nucleoside Triphosphate Pyrophosphohydrolase"/>
    <property type="match status" value="1"/>
</dbReference>